<accession>A0ACB9ZX56</accession>
<protein>
    <submittedName>
        <fullName evidence="1">Uncharacterized protein</fullName>
    </submittedName>
</protein>
<dbReference type="Proteomes" id="UP001060085">
    <property type="component" value="Linkage Group LG07"/>
</dbReference>
<organism evidence="1 2">
    <name type="scientific">Catharanthus roseus</name>
    <name type="common">Madagascar periwinkle</name>
    <name type="synonym">Vinca rosea</name>
    <dbReference type="NCBI Taxonomy" id="4058"/>
    <lineage>
        <taxon>Eukaryota</taxon>
        <taxon>Viridiplantae</taxon>
        <taxon>Streptophyta</taxon>
        <taxon>Embryophyta</taxon>
        <taxon>Tracheophyta</taxon>
        <taxon>Spermatophyta</taxon>
        <taxon>Magnoliopsida</taxon>
        <taxon>eudicotyledons</taxon>
        <taxon>Gunneridae</taxon>
        <taxon>Pentapetalae</taxon>
        <taxon>asterids</taxon>
        <taxon>lamiids</taxon>
        <taxon>Gentianales</taxon>
        <taxon>Apocynaceae</taxon>
        <taxon>Rauvolfioideae</taxon>
        <taxon>Vinceae</taxon>
        <taxon>Catharanthinae</taxon>
        <taxon>Catharanthus</taxon>
    </lineage>
</organism>
<reference evidence="2" key="1">
    <citation type="journal article" date="2023" name="Nat. Plants">
        <title>Single-cell RNA sequencing provides a high-resolution roadmap for understanding the multicellular compartmentation of specialized metabolism.</title>
        <authorList>
            <person name="Sun S."/>
            <person name="Shen X."/>
            <person name="Li Y."/>
            <person name="Li Y."/>
            <person name="Wang S."/>
            <person name="Li R."/>
            <person name="Zhang H."/>
            <person name="Shen G."/>
            <person name="Guo B."/>
            <person name="Wei J."/>
            <person name="Xu J."/>
            <person name="St-Pierre B."/>
            <person name="Chen S."/>
            <person name="Sun C."/>
        </authorList>
    </citation>
    <scope>NUCLEOTIDE SEQUENCE [LARGE SCALE GENOMIC DNA]</scope>
</reference>
<sequence length="134" mass="15383">MEYYKVEVEWDLYSKTLEVVAAFVDLFLPKRSWGTLRKWKRQKGNKKEQKQSKNDENRSGPQSNNIYRGWQGNLPSMVDAKDGQAAETLDLPWMVGLTLPSVIGRKEIFVERLVSTVAFVLEIGIAQFLSDDLT</sequence>
<comment type="caution">
    <text evidence="1">The sequence shown here is derived from an EMBL/GenBank/DDBJ whole genome shotgun (WGS) entry which is preliminary data.</text>
</comment>
<name>A0ACB9ZX56_CATRO</name>
<dbReference type="EMBL" id="CM044707">
    <property type="protein sequence ID" value="KAI5652550.1"/>
    <property type="molecule type" value="Genomic_DNA"/>
</dbReference>
<evidence type="ECO:0000313" key="2">
    <source>
        <dbReference type="Proteomes" id="UP001060085"/>
    </source>
</evidence>
<gene>
    <name evidence="1" type="ORF">M9H77_29737</name>
</gene>
<keyword evidence="2" id="KW-1185">Reference proteome</keyword>
<proteinExistence type="predicted"/>
<evidence type="ECO:0000313" key="1">
    <source>
        <dbReference type="EMBL" id="KAI5652550.1"/>
    </source>
</evidence>